<protein>
    <submittedName>
        <fullName evidence="3">ZP domain-containing protein</fullName>
    </submittedName>
</protein>
<keyword evidence="1" id="KW-0732">Signal</keyword>
<dbReference type="Pfam" id="PF05912">
    <property type="entry name" value="DUF870"/>
    <property type="match status" value="1"/>
</dbReference>
<evidence type="ECO:0000256" key="1">
    <source>
        <dbReference type="SAM" id="SignalP"/>
    </source>
</evidence>
<keyword evidence="2" id="KW-1185">Reference proteome</keyword>
<accession>A0A1I7TZV1</accession>
<dbReference type="InterPro" id="IPR008588">
    <property type="entry name" value="DUF870_CAE_spp"/>
</dbReference>
<dbReference type="PANTHER" id="PTHR21479">
    <property type="match status" value="1"/>
</dbReference>
<dbReference type="PROSITE" id="PS51257">
    <property type="entry name" value="PROKAR_LIPOPROTEIN"/>
    <property type="match status" value="1"/>
</dbReference>
<organism evidence="2 3">
    <name type="scientific">Caenorhabditis tropicalis</name>
    <dbReference type="NCBI Taxonomy" id="1561998"/>
    <lineage>
        <taxon>Eukaryota</taxon>
        <taxon>Metazoa</taxon>
        <taxon>Ecdysozoa</taxon>
        <taxon>Nematoda</taxon>
        <taxon>Chromadorea</taxon>
        <taxon>Rhabditida</taxon>
        <taxon>Rhabditina</taxon>
        <taxon>Rhabditomorpha</taxon>
        <taxon>Rhabditoidea</taxon>
        <taxon>Rhabditidae</taxon>
        <taxon>Peloderinae</taxon>
        <taxon>Caenorhabditis</taxon>
    </lineage>
</organism>
<dbReference type="AlphaFoldDB" id="A0A1I7TZV1"/>
<proteinExistence type="predicted"/>
<reference evidence="3" key="1">
    <citation type="submission" date="2016-11" db="UniProtKB">
        <authorList>
            <consortium name="WormBaseParasite"/>
        </authorList>
    </citation>
    <scope>IDENTIFICATION</scope>
</reference>
<name>A0A1I7TZV1_9PELO</name>
<dbReference type="WBParaSite" id="Csp11.Scaffold629.g13452.t1">
    <property type="protein sequence ID" value="Csp11.Scaffold629.g13452.t1"/>
    <property type="gene ID" value="Csp11.Scaffold629.g13452"/>
</dbReference>
<dbReference type="Proteomes" id="UP000095282">
    <property type="component" value="Unplaced"/>
</dbReference>
<dbReference type="eggNOG" id="ENOG502TISD">
    <property type="taxonomic scope" value="Eukaryota"/>
</dbReference>
<feature type="signal peptide" evidence="1">
    <location>
        <begin position="1"/>
        <end position="16"/>
    </location>
</feature>
<evidence type="ECO:0000313" key="2">
    <source>
        <dbReference type="Proteomes" id="UP000095282"/>
    </source>
</evidence>
<evidence type="ECO:0000313" key="3">
    <source>
        <dbReference type="WBParaSite" id="Csp11.Scaffold629.g13452.t1"/>
    </source>
</evidence>
<feature type="chain" id="PRO_5009308185" evidence="1">
    <location>
        <begin position="17"/>
        <end position="146"/>
    </location>
</feature>
<dbReference type="PANTHER" id="PTHR21479:SF22">
    <property type="entry name" value="PROTEIN CBG07241"/>
    <property type="match status" value="1"/>
</dbReference>
<sequence length="146" mass="16886">MRPMLVFSLLIGVASSRFFMDRAPTSFFANGTLSCQLKKPWCFNVQMYEDDFSFKFANDVVASYGTRCTRFEKHQYELTGNQFGDGLWNDDYEINISITHNCTISGKKRRFRRVPQIVAVETPRVDIFLGVLDVTDLGKDFVEHYV</sequence>